<accession>A0A813EAN6</accession>
<evidence type="ECO:0000259" key="11">
    <source>
        <dbReference type="Pfam" id="PF06418"/>
    </source>
</evidence>
<dbReference type="PROSITE" id="PS51273">
    <property type="entry name" value="GATASE_TYPE_1"/>
    <property type="match status" value="1"/>
</dbReference>
<reference evidence="12" key="1">
    <citation type="submission" date="2021-02" db="EMBL/GenBank/DDBJ databases">
        <authorList>
            <person name="Dougan E. K."/>
            <person name="Rhodes N."/>
            <person name="Thang M."/>
            <person name="Chan C."/>
        </authorList>
    </citation>
    <scope>NUCLEOTIDE SEQUENCE</scope>
</reference>
<evidence type="ECO:0000259" key="10">
    <source>
        <dbReference type="Pfam" id="PF00117"/>
    </source>
</evidence>
<dbReference type="SUPFAM" id="SSF52540">
    <property type="entry name" value="P-loop containing nucleoside triphosphate hydrolases"/>
    <property type="match status" value="1"/>
</dbReference>
<dbReference type="GO" id="GO:0044210">
    <property type="term" value="P:'de novo' CTP biosynthetic process"/>
    <property type="evidence" value="ECO:0007669"/>
    <property type="project" value="UniProtKB-UniRule"/>
</dbReference>
<protein>
    <recommendedName>
        <fullName evidence="9">CTP synthase</fullName>
        <ecNumber evidence="9">6.3.4.2</ecNumber>
    </recommendedName>
    <alternativeName>
        <fullName evidence="9">UTP--ammonia ligase</fullName>
    </alternativeName>
</protein>
<dbReference type="AlphaFoldDB" id="A0A813EAN6"/>
<organism evidence="12 13">
    <name type="scientific">Polarella glacialis</name>
    <name type="common">Dinoflagellate</name>
    <dbReference type="NCBI Taxonomy" id="89957"/>
    <lineage>
        <taxon>Eukaryota</taxon>
        <taxon>Sar</taxon>
        <taxon>Alveolata</taxon>
        <taxon>Dinophyceae</taxon>
        <taxon>Suessiales</taxon>
        <taxon>Suessiaceae</taxon>
        <taxon>Polarella</taxon>
    </lineage>
</organism>
<dbReference type="Gene3D" id="3.40.50.300">
    <property type="entry name" value="P-loop containing nucleotide triphosphate hydrolases"/>
    <property type="match status" value="1"/>
</dbReference>
<dbReference type="OrthoDB" id="1739076at2759"/>
<feature type="non-terminal residue" evidence="12">
    <location>
        <position position="243"/>
    </location>
</feature>
<comment type="function">
    <text evidence="9">Catalyzes the ATP-dependent amination of UTP to CTP with either L-glutamine or ammonia as the source of nitrogen.</text>
</comment>
<dbReference type="OMA" id="RCEMSIY"/>
<dbReference type="EMBL" id="CAJNNV010010085">
    <property type="protein sequence ID" value="CAE8598191.1"/>
    <property type="molecule type" value="Genomic_DNA"/>
</dbReference>
<dbReference type="InterPro" id="IPR004468">
    <property type="entry name" value="CTP_synthase"/>
</dbReference>
<dbReference type="Gene3D" id="3.40.50.880">
    <property type="match status" value="1"/>
</dbReference>
<comment type="caution">
    <text evidence="12">The sequence shown here is derived from an EMBL/GenBank/DDBJ whole genome shotgun (WGS) entry which is preliminary data.</text>
</comment>
<evidence type="ECO:0000256" key="8">
    <source>
        <dbReference type="ARBA" id="ARBA00047781"/>
    </source>
</evidence>
<dbReference type="InterPro" id="IPR017926">
    <property type="entry name" value="GATASE"/>
</dbReference>
<evidence type="ECO:0000256" key="5">
    <source>
        <dbReference type="ARBA" id="ARBA00022840"/>
    </source>
</evidence>
<feature type="domain" description="CTP synthase N-terminal" evidence="11">
    <location>
        <begin position="2"/>
        <end position="47"/>
    </location>
</feature>
<feature type="non-terminal residue" evidence="12">
    <location>
        <position position="1"/>
    </location>
</feature>
<dbReference type="SUPFAM" id="SSF52317">
    <property type="entry name" value="Class I glutamine amidotransferase-like"/>
    <property type="match status" value="1"/>
</dbReference>
<evidence type="ECO:0000256" key="4">
    <source>
        <dbReference type="ARBA" id="ARBA00022741"/>
    </source>
</evidence>
<keyword evidence="4 9" id="KW-0547">Nucleotide-binding</keyword>
<evidence type="ECO:0000256" key="3">
    <source>
        <dbReference type="ARBA" id="ARBA00022598"/>
    </source>
</evidence>
<comment type="catalytic activity">
    <reaction evidence="8 9">
        <text>UTP + L-glutamine + ATP + H2O = CTP + L-glutamate + ADP + phosphate + 2 H(+)</text>
        <dbReference type="Rhea" id="RHEA:26426"/>
        <dbReference type="ChEBI" id="CHEBI:15377"/>
        <dbReference type="ChEBI" id="CHEBI:15378"/>
        <dbReference type="ChEBI" id="CHEBI:29985"/>
        <dbReference type="ChEBI" id="CHEBI:30616"/>
        <dbReference type="ChEBI" id="CHEBI:37563"/>
        <dbReference type="ChEBI" id="CHEBI:43474"/>
        <dbReference type="ChEBI" id="CHEBI:46398"/>
        <dbReference type="ChEBI" id="CHEBI:58359"/>
        <dbReference type="ChEBI" id="CHEBI:456216"/>
        <dbReference type="EC" id="6.3.4.2"/>
    </reaction>
</comment>
<dbReference type="PANTHER" id="PTHR11550">
    <property type="entry name" value="CTP SYNTHASE"/>
    <property type="match status" value="1"/>
</dbReference>
<gene>
    <name evidence="12" type="ORF">PGLA1383_LOCUS16601</name>
</gene>
<dbReference type="Pfam" id="PF06418">
    <property type="entry name" value="CTP_synth_N"/>
    <property type="match status" value="1"/>
</dbReference>
<dbReference type="GO" id="GO:0042802">
    <property type="term" value="F:identical protein binding"/>
    <property type="evidence" value="ECO:0007669"/>
    <property type="project" value="TreeGrafter"/>
</dbReference>
<keyword evidence="6 9" id="KW-0315">Glutamine amidotransferase</keyword>
<dbReference type="InterPro" id="IPR027417">
    <property type="entry name" value="P-loop_NTPase"/>
</dbReference>
<keyword evidence="3 9" id="KW-0436">Ligase</keyword>
<evidence type="ECO:0000256" key="1">
    <source>
        <dbReference type="ARBA" id="ARBA00005171"/>
    </source>
</evidence>
<evidence type="ECO:0000313" key="13">
    <source>
        <dbReference type="Proteomes" id="UP000654075"/>
    </source>
</evidence>
<dbReference type="Proteomes" id="UP000654075">
    <property type="component" value="Unassembled WGS sequence"/>
</dbReference>
<evidence type="ECO:0000256" key="2">
    <source>
        <dbReference type="ARBA" id="ARBA00007533"/>
    </source>
</evidence>
<keyword evidence="7 9" id="KW-0665">Pyrimidine biosynthesis</keyword>
<feature type="domain" description="Glutamine amidotransferase" evidence="10">
    <location>
        <begin position="106"/>
        <end position="214"/>
    </location>
</feature>
<keyword evidence="13" id="KW-1185">Reference proteome</keyword>
<name>A0A813EAN6_POLGL</name>
<dbReference type="GO" id="GO:0003883">
    <property type="term" value="F:CTP synthase activity"/>
    <property type="evidence" value="ECO:0007669"/>
    <property type="project" value="UniProtKB-UniRule"/>
</dbReference>
<sequence>ATRKKLSLFCQVAPQNVISLHDVSNLYRVPMLLADQEVGRIICEQLLLPSHNVAPALSIGSSDAYQEVPTPIPSQRLGDWSVLADRTDSGTQGITIAVVGKYTGNVDAYTSVVKALQHAAMEANLRLTLEWVDSVFLEANAQQLDAKKHEVAWATLRAAQGVLVPGGFGTRGIEGKVATAAYCRQSQVPYLGICVGLQTAVIDFARNVMGWEGANSTEFDEATPHPVVEFLPEGSTTIMGGTM</sequence>
<evidence type="ECO:0000313" key="12">
    <source>
        <dbReference type="EMBL" id="CAE8598191.1"/>
    </source>
</evidence>
<comment type="pathway">
    <text evidence="1 9">Pyrimidine metabolism; CTP biosynthesis via de novo pathway; CTP from UDP: step 2/2.</text>
</comment>
<dbReference type="UniPathway" id="UPA00159">
    <property type="reaction ID" value="UER00277"/>
</dbReference>
<comment type="similarity">
    <text evidence="2 9">Belongs to the CTP synthase family.</text>
</comment>
<dbReference type="InterPro" id="IPR029062">
    <property type="entry name" value="Class_I_gatase-like"/>
</dbReference>
<dbReference type="GO" id="GO:0005524">
    <property type="term" value="F:ATP binding"/>
    <property type="evidence" value="ECO:0007669"/>
    <property type="project" value="UniProtKB-KW"/>
</dbReference>
<evidence type="ECO:0000256" key="9">
    <source>
        <dbReference type="RuleBase" id="RU810713"/>
    </source>
</evidence>
<dbReference type="GO" id="GO:0019856">
    <property type="term" value="P:pyrimidine nucleobase biosynthetic process"/>
    <property type="evidence" value="ECO:0007669"/>
    <property type="project" value="TreeGrafter"/>
</dbReference>
<evidence type="ECO:0000256" key="6">
    <source>
        <dbReference type="ARBA" id="ARBA00022962"/>
    </source>
</evidence>
<dbReference type="PANTHER" id="PTHR11550:SF0">
    <property type="entry name" value="CTP SYNTHASE-RELATED"/>
    <property type="match status" value="1"/>
</dbReference>
<dbReference type="EC" id="6.3.4.2" evidence="9"/>
<proteinExistence type="inferred from homology"/>
<dbReference type="InterPro" id="IPR017456">
    <property type="entry name" value="CTP_synthase_N"/>
</dbReference>
<keyword evidence="5 9" id="KW-0067">ATP-binding</keyword>
<evidence type="ECO:0000256" key="7">
    <source>
        <dbReference type="ARBA" id="ARBA00022975"/>
    </source>
</evidence>
<dbReference type="Pfam" id="PF00117">
    <property type="entry name" value="GATase"/>
    <property type="match status" value="1"/>
</dbReference>